<name>A0ABV0VTX0_9TELE</name>
<gene>
    <name evidence="1" type="ORF">XENORESO_016723</name>
</gene>
<keyword evidence="2" id="KW-1185">Reference proteome</keyword>
<dbReference type="EMBL" id="JAHRIM010010571">
    <property type="protein sequence ID" value="MEQ2260429.1"/>
    <property type="molecule type" value="Genomic_DNA"/>
</dbReference>
<organism evidence="1 2">
    <name type="scientific">Xenotaenia resolanae</name>
    <dbReference type="NCBI Taxonomy" id="208358"/>
    <lineage>
        <taxon>Eukaryota</taxon>
        <taxon>Metazoa</taxon>
        <taxon>Chordata</taxon>
        <taxon>Craniata</taxon>
        <taxon>Vertebrata</taxon>
        <taxon>Euteleostomi</taxon>
        <taxon>Actinopterygii</taxon>
        <taxon>Neopterygii</taxon>
        <taxon>Teleostei</taxon>
        <taxon>Neoteleostei</taxon>
        <taxon>Acanthomorphata</taxon>
        <taxon>Ovalentaria</taxon>
        <taxon>Atherinomorphae</taxon>
        <taxon>Cyprinodontiformes</taxon>
        <taxon>Goodeidae</taxon>
        <taxon>Xenotaenia</taxon>
    </lineage>
</organism>
<feature type="non-terminal residue" evidence="1">
    <location>
        <position position="1"/>
    </location>
</feature>
<dbReference type="Proteomes" id="UP001444071">
    <property type="component" value="Unassembled WGS sequence"/>
</dbReference>
<evidence type="ECO:0000313" key="1">
    <source>
        <dbReference type="EMBL" id="MEQ2260429.1"/>
    </source>
</evidence>
<protein>
    <submittedName>
        <fullName evidence="1">Uncharacterized protein</fullName>
    </submittedName>
</protein>
<proteinExistence type="predicted"/>
<accession>A0ABV0VTX0</accession>
<evidence type="ECO:0000313" key="2">
    <source>
        <dbReference type="Proteomes" id="UP001444071"/>
    </source>
</evidence>
<sequence>LKPQRFGRGKCLEGHRSIGHVNESKYQQRLGELKPVTWLEVLHTLSEVWSTDLKHVKERRRKGDTPGCPRKGNEAYRWLQSERSW</sequence>
<comment type="caution">
    <text evidence="1">The sequence shown here is derived from an EMBL/GenBank/DDBJ whole genome shotgun (WGS) entry which is preliminary data.</text>
</comment>
<reference evidence="1 2" key="1">
    <citation type="submission" date="2021-06" db="EMBL/GenBank/DDBJ databases">
        <authorList>
            <person name="Palmer J.M."/>
        </authorList>
    </citation>
    <scope>NUCLEOTIDE SEQUENCE [LARGE SCALE GENOMIC DNA]</scope>
    <source>
        <strain evidence="1 2">XR_2019</strain>
        <tissue evidence="1">Muscle</tissue>
    </source>
</reference>